<dbReference type="SUPFAM" id="SSF57850">
    <property type="entry name" value="RING/U-box"/>
    <property type="match status" value="1"/>
</dbReference>
<dbReference type="Proteomes" id="UP001178461">
    <property type="component" value="Chromosome 2"/>
</dbReference>
<feature type="domain" description="B30.2/SPRY" evidence="10">
    <location>
        <begin position="166"/>
        <end position="251"/>
    </location>
</feature>
<comment type="function">
    <text evidence="6">Neurotoxin that produces dose-dependent hypolocomotion and hyperalgesia in mice. May directly act on the central nervous system, as it is 6500-fold more potent when administered intracerebroventricularly than intraperitoneal.</text>
</comment>
<dbReference type="PROSITE" id="PS00518">
    <property type="entry name" value="ZF_RING_1"/>
    <property type="match status" value="1"/>
</dbReference>
<keyword evidence="2" id="KW-0800">Toxin</keyword>
<evidence type="ECO:0000256" key="2">
    <source>
        <dbReference type="ARBA" id="ARBA00022699"/>
    </source>
</evidence>
<dbReference type="InterPro" id="IPR017907">
    <property type="entry name" value="Znf_RING_CS"/>
</dbReference>
<evidence type="ECO:0000256" key="4">
    <source>
        <dbReference type="ARBA" id="ARBA00022771"/>
    </source>
</evidence>
<accession>A0AA35K016</accession>
<evidence type="ECO:0000256" key="5">
    <source>
        <dbReference type="ARBA" id="ARBA00022833"/>
    </source>
</evidence>
<dbReference type="Gene3D" id="3.30.160.60">
    <property type="entry name" value="Classic Zinc Finger"/>
    <property type="match status" value="1"/>
</dbReference>
<protein>
    <submittedName>
        <fullName evidence="11">Finger RFP-like</fullName>
    </submittedName>
</protein>
<dbReference type="InterPro" id="IPR000315">
    <property type="entry name" value="Znf_B-box"/>
</dbReference>
<evidence type="ECO:0000313" key="12">
    <source>
        <dbReference type="Proteomes" id="UP001178461"/>
    </source>
</evidence>
<dbReference type="InterPro" id="IPR003879">
    <property type="entry name" value="Butyrophylin_SPRY"/>
</dbReference>
<evidence type="ECO:0000256" key="7">
    <source>
        <dbReference type="PROSITE-ProRule" id="PRU00024"/>
    </source>
</evidence>
<dbReference type="InterPro" id="IPR001870">
    <property type="entry name" value="B30.2/SPRY"/>
</dbReference>
<dbReference type="PROSITE" id="PS50089">
    <property type="entry name" value="ZF_RING_2"/>
    <property type="match status" value="1"/>
</dbReference>
<gene>
    <name evidence="11" type="ORF">PODLI_1B003190</name>
</gene>
<dbReference type="Pfam" id="PF15227">
    <property type="entry name" value="zf-C3HC4_4"/>
    <property type="match status" value="1"/>
</dbReference>
<feature type="domain" description="B box-type" evidence="9">
    <location>
        <begin position="87"/>
        <end position="128"/>
    </location>
</feature>
<dbReference type="PRINTS" id="PR01407">
    <property type="entry name" value="BUTYPHLNCDUF"/>
</dbReference>
<dbReference type="PANTHER" id="PTHR24103">
    <property type="entry name" value="E3 UBIQUITIN-PROTEIN LIGASE TRIM"/>
    <property type="match status" value="1"/>
</dbReference>
<evidence type="ECO:0000256" key="6">
    <source>
        <dbReference type="ARBA" id="ARBA00034460"/>
    </source>
</evidence>
<dbReference type="SMART" id="SM00589">
    <property type="entry name" value="PRY"/>
    <property type="match status" value="1"/>
</dbReference>
<dbReference type="SUPFAM" id="SSF57845">
    <property type="entry name" value="B-box zinc-binding domain"/>
    <property type="match status" value="1"/>
</dbReference>
<dbReference type="InterPro" id="IPR043136">
    <property type="entry name" value="B30.2/SPRY_sf"/>
</dbReference>
<evidence type="ECO:0000256" key="1">
    <source>
        <dbReference type="ARBA" id="ARBA00009651"/>
    </source>
</evidence>
<dbReference type="SMART" id="SM00184">
    <property type="entry name" value="RING"/>
    <property type="match status" value="1"/>
</dbReference>
<dbReference type="Gene3D" id="2.60.120.920">
    <property type="match status" value="1"/>
</dbReference>
<proteinExistence type="inferred from homology"/>
<dbReference type="Pfam" id="PF13765">
    <property type="entry name" value="PRY"/>
    <property type="match status" value="1"/>
</dbReference>
<dbReference type="InterPro" id="IPR006574">
    <property type="entry name" value="PRY"/>
</dbReference>
<dbReference type="PROSITE" id="PS50188">
    <property type="entry name" value="B302_SPRY"/>
    <property type="match status" value="1"/>
</dbReference>
<dbReference type="GO" id="GO:0008270">
    <property type="term" value="F:zinc ion binding"/>
    <property type="evidence" value="ECO:0007669"/>
    <property type="project" value="UniProtKB-KW"/>
</dbReference>
<keyword evidence="5" id="KW-0862">Zinc</keyword>
<dbReference type="InterPro" id="IPR001841">
    <property type="entry name" value="Znf_RING"/>
</dbReference>
<sequence length="251" mass="28106">MAGSGGPVQDLCAEATCPICLDYFKDPVTTACGHDFCRGCLSRYSGVVGSQPSCPQCRNAVQPRSLAPNRKLANFVEITKKLSLQEGKWGVCEKHQEPLKLFCKEDQTPICVVCDRSREHENHKVIPLEEASREFKDMRGTLQSSEKMETSENPLALPPEPRSRALEYCVVDPVLDVNMDQFKANVTLDPDTAHPILILSEDLQSVRYGAKLQDLPSNPERFSQRPSVMGCEGFTAGRHFWERNETHLRIS</sequence>
<evidence type="ECO:0000259" key="8">
    <source>
        <dbReference type="PROSITE" id="PS50089"/>
    </source>
</evidence>
<keyword evidence="3" id="KW-0479">Metal-binding</keyword>
<evidence type="ECO:0000259" key="9">
    <source>
        <dbReference type="PROSITE" id="PS50119"/>
    </source>
</evidence>
<reference evidence="11" key="1">
    <citation type="submission" date="2022-12" db="EMBL/GenBank/DDBJ databases">
        <authorList>
            <person name="Alioto T."/>
            <person name="Alioto T."/>
            <person name="Gomez Garrido J."/>
        </authorList>
    </citation>
    <scope>NUCLEOTIDE SEQUENCE</scope>
</reference>
<dbReference type="PROSITE" id="PS50119">
    <property type="entry name" value="ZF_BBOX"/>
    <property type="match status" value="1"/>
</dbReference>
<dbReference type="EMBL" id="OX395127">
    <property type="protein sequence ID" value="CAI5768239.1"/>
    <property type="molecule type" value="Genomic_DNA"/>
</dbReference>
<dbReference type="InterPro" id="IPR013083">
    <property type="entry name" value="Znf_RING/FYVE/PHD"/>
</dbReference>
<keyword evidence="12" id="KW-1185">Reference proteome</keyword>
<dbReference type="InterPro" id="IPR050143">
    <property type="entry name" value="TRIM/RBCC"/>
</dbReference>
<feature type="domain" description="RING-type" evidence="8">
    <location>
        <begin position="17"/>
        <end position="58"/>
    </location>
</feature>
<name>A0AA35K016_9SAUR</name>
<evidence type="ECO:0000259" key="10">
    <source>
        <dbReference type="PROSITE" id="PS50188"/>
    </source>
</evidence>
<dbReference type="Pfam" id="PF00643">
    <property type="entry name" value="zf-B_box"/>
    <property type="match status" value="1"/>
</dbReference>
<dbReference type="CDD" id="cd19762">
    <property type="entry name" value="Bbox2_TRIM7-like"/>
    <property type="match status" value="1"/>
</dbReference>
<organism evidence="11 12">
    <name type="scientific">Podarcis lilfordi</name>
    <name type="common">Lilford's wall lizard</name>
    <dbReference type="NCBI Taxonomy" id="74358"/>
    <lineage>
        <taxon>Eukaryota</taxon>
        <taxon>Metazoa</taxon>
        <taxon>Chordata</taxon>
        <taxon>Craniata</taxon>
        <taxon>Vertebrata</taxon>
        <taxon>Euteleostomi</taxon>
        <taxon>Lepidosauria</taxon>
        <taxon>Squamata</taxon>
        <taxon>Bifurcata</taxon>
        <taxon>Unidentata</taxon>
        <taxon>Episquamata</taxon>
        <taxon>Laterata</taxon>
        <taxon>Lacertibaenia</taxon>
        <taxon>Lacertidae</taxon>
        <taxon>Podarcis</taxon>
    </lineage>
</organism>
<keyword evidence="2" id="KW-0528">Neurotoxin</keyword>
<dbReference type="AlphaFoldDB" id="A0AA35K016"/>
<dbReference type="Gene3D" id="3.30.40.10">
    <property type="entry name" value="Zinc/RING finger domain, C3HC4 (zinc finger)"/>
    <property type="match status" value="1"/>
</dbReference>
<evidence type="ECO:0000256" key="3">
    <source>
        <dbReference type="ARBA" id="ARBA00022723"/>
    </source>
</evidence>
<dbReference type="InterPro" id="IPR013320">
    <property type="entry name" value="ConA-like_dom_sf"/>
</dbReference>
<dbReference type="SMART" id="SM00336">
    <property type="entry name" value="BBOX"/>
    <property type="match status" value="1"/>
</dbReference>
<comment type="similarity">
    <text evidence="1">Belongs to the ohanin/vespryn family.</text>
</comment>
<evidence type="ECO:0000313" key="11">
    <source>
        <dbReference type="EMBL" id="CAI5768239.1"/>
    </source>
</evidence>
<dbReference type="SUPFAM" id="SSF49899">
    <property type="entry name" value="Concanavalin A-like lectins/glucanases"/>
    <property type="match status" value="1"/>
</dbReference>
<keyword evidence="4 7" id="KW-0863">Zinc-finger</keyword>